<dbReference type="NCBIfam" id="TIGR00656">
    <property type="entry name" value="asp_kin_monofn"/>
    <property type="match status" value="1"/>
</dbReference>
<keyword evidence="6 15" id="KW-0028">Amino-acid biosynthesis</keyword>
<dbReference type="SUPFAM" id="SSF55021">
    <property type="entry name" value="ACT-like"/>
    <property type="match status" value="2"/>
</dbReference>
<evidence type="ECO:0000259" key="16">
    <source>
        <dbReference type="Pfam" id="PF00696"/>
    </source>
</evidence>
<organism evidence="18 19">
    <name type="scientific">Ornithinibacillus salinisoli</name>
    <dbReference type="NCBI Taxonomy" id="1848459"/>
    <lineage>
        <taxon>Bacteria</taxon>
        <taxon>Bacillati</taxon>
        <taxon>Bacillota</taxon>
        <taxon>Bacilli</taxon>
        <taxon>Bacillales</taxon>
        <taxon>Bacillaceae</taxon>
        <taxon>Ornithinibacillus</taxon>
    </lineage>
</organism>
<comment type="function">
    <text evidence="1">Catalyzes the phosphorylation of the beta-carboxyl group of aspartic acid with ATP to yield 4-phospho-L-aspartate, which is involved in the branched biosynthetic pathway leading to the biosynthesis of amino acids threonine, isoleucine and methionine.</text>
</comment>
<accession>A0ABW4W0T8</accession>
<evidence type="ECO:0000313" key="18">
    <source>
        <dbReference type="EMBL" id="MFD2044157.1"/>
    </source>
</evidence>
<evidence type="ECO:0000256" key="9">
    <source>
        <dbReference type="ARBA" id="ARBA00022777"/>
    </source>
</evidence>
<dbReference type="RefSeq" id="WP_377555749.1">
    <property type="nucleotide sequence ID" value="NZ_JBHUHQ010000013.1"/>
</dbReference>
<dbReference type="Gene3D" id="3.30.2130.10">
    <property type="entry name" value="VC0802-like"/>
    <property type="match status" value="1"/>
</dbReference>
<evidence type="ECO:0000256" key="12">
    <source>
        <dbReference type="ARBA" id="ARBA00023154"/>
    </source>
</evidence>
<name>A0ABW4W0T8_9BACI</name>
<dbReference type="Pfam" id="PF13840">
    <property type="entry name" value="ACT_7"/>
    <property type="match status" value="1"/>
</dbReference>
<comment type="catalytic activity">
    <reaction evidence="13 14">
        <text>L-aspartate + ATP = 4-phospho-L-aspartate + ADP</text>
        <dbReference type="Rhea" id="RHEA:23776"/>
        <dbReference type="ChEBI" id="CHEBI:29991"/>
        <dbReference type="ChEBI" id="CHEBI:30616"/>
        <dbReference type="ChEBI" id="CHEBI:57535"/>
        <dbReference type="ChEBI" id="CHEBI:456216"/>
        <dbReference type="EC" id="2.7.2.4"/>
    </reaction>
</comment>
<dbReference type="EMBL" id="JBHUHQ010000013">
    <property type="protein sequence ID" value="MFD2044157.1"/>
    <property type="molecule type" value="Genomic_DNA"/>
</dbReference>
<dbReference type="InterPro" id="IPR005260">
    <property type="entry name" value="Asp_kin_monofn"/>
</dbReference>
<evidence type="ECO:0000256" key="8">
    <source>
        <dbReference type="ARBA" id="ARBA00022741"/>
    </source>
</evidence>
<keyword evidence="11" id="KW-0220">Diaminopimelate biosynthesis</keyword>
<dbReference type="NCBIfam" id="TIGR00657">
    <property type="entry name" value="asp_kinases"/>
    <property type="match status" value="1"/>
</dbReference>
<dbReference type="GO" id="GO:0004072">
    <property type="term" value="F:aspartate kinase activity"/>
    <property type="evidence" value="ECO:0007669"/>
    <property type="project" value="UniProtKB-EC"/>
</dbReference>
<evidence type="ECO:0000256" key="13">
    <source>
        <dbReference type="ARBA" id="ARBA00047872"/>
    </source>
</evidence>
<evidence type="ECO:0000256" key="11">
    <source>
        <dbReference type="ARBA" id="ARBA00022915"/>
    </source>
</evidence>
<dbReference type="PANTHER" id="PTHR21499:SF3">
    <property type="entry name" value="ASPARTOKINASE"/>
    <property type="match status" value="1"/>
</dbReference>
<evidence type="ECO:0000256" key="15">
    <source>
        <dbReference type="RuleBase" id="RU004249"/>
    </source>
</evidence>
<evidence type="ECO:0000256" key="5">
    <source>
        <dbReference type="ARBA" id="ARBA00010122"/>
    </source>
</evidence>
<gene>
    <name evidence="18" type="primary">dapG</name>
    <name evidence="18" type="ORF">ACFSJF_07765</name>
</gene>
<dbReference type="InterPro" id="IPR036393">
    <property type="entry name" value="AceGlu_kinase-like_sf"/>
</dbReference>
<dbReference type="EC" id="2.7.2.4" evidence="14"/>
<dbReference type="InterPro" id="IPR045865">
    <property type="entry name" value="ACT-like_dom_sf"/>
</dbReference>
<dbReference type="PANTHER" id="PTHR21499">
    <property type="entry name" value="ASPARTATE KINASE"/>
    <property type="match status" value="1"/>
</dbReference>
<dbReference type="CDD" id="cd04914">
    <property type="entry name" value="ACT_AKi-DapG-BS_1"/>
    <property type="match status" value="1"/>
</dbReference>
<evidence type="ECO:0000259" key="17">
    <source>
        <dbReference type="Pfam" id="PF13840"/>
    </source>
</evidence>
<keyword evidence="12" id="KW-0457">Lysine biosynthesis</keyword>
<evidence type="ECO:0000313" key="19">
    <source>
        <dbReference type="Proteomes" id="UP001597383"/>
    </source>
</evidence>
<dbReference type="Gene3D" id="3.40.1160.10">
    <property type="entry name" value="Acetylglutamate kinase-like"/>
    <property type="match status" value="1"/>
</dbReference>
<evidence type="ECO:0000256" key="7">
    <source>
        <dbReference type="ARBA" id="ARBA00022679"/>
    </source>
</evidence>
<dbReference type="Proteomes" id="UP001597383">
    <property type="component" value="Unassembled WGS sequence"/>
</dbReference>
<comment type="pathway">
    <text evidence="3 15">Amino-acid biosynthesis; L-methionine biosynthesis via de novo pathway; L-homoserine from L-aspartate: step 1/3.</text>
</comment>
<evidence type="ECO:0000256" key="3">
    <source>
        <dbReference type="ARBA" id="ARBA00004986"/>
    </source>
</evidence>
<dbReference type="SUPFAM" id="SSF53633">
    <property type="entry name" value="Carbamate kinase-like"/>
    <property type="match status" value="1"/>
</dbReference>
<evidence type="ECO:0000256" key="6">
    <source>
        <dbReference type="ARBA" id="ARBA00022605"/>
    </source>
</evidence>
<evidence type="ECO:0000256" key="4">
    <source>
        <dbReference type="ARBA" id="ARBA00005139"/>
    </source>
</evidence>
<dbReference type="NCBIfam" id="NF006068">
    <property type="entry name" value="PRK08210.1"/>
    <property type="match status" value="1"/>
</dbReference>
<dbReference type="InterPro" id="IPR001341">
    <property type="entry name" value="Asp_kinase"/>
</dbReference>
<comment type="pathway">
    <text evidence="4 15">Amino-acid biosynthesis; L-threonine biosynthesis; L-threonine from L-aspartate: step 1/5.</text>
</comment>
<dbReference type="PIRSF" id="PIRSF000726">
    <property type="entry name" value="Asp_kin"/>
    <property type="match status" value="1"/>
</dbReference>
<keyword evidence="9 14" id="KW-0418">Kinase</keyword>
<dbReference type="InterPro" id="IPR001048">
    <property type="entry name" value="Asp/Glu/Uridylate_kinase"/>
</dbReference>
<keyword evidence="10" id="KW-0067">ATP-binding</keyword>
<keyword evidence="7 14" id="KW-0808">Transferase</keyword>
<feature type="domain" description="Aspartate/glutamate/uridylate kinase" evidence="16">
    <location>
        <begin position="3"/>
        <end position="235"/>
    </location>
</feature>
<evidence type="ECO:0000256" key="2">
    <source>
        <dbReference type="ARBA" id="ARBA00004766"/>
    </source>
</evidence>
<keyword evidence="19" id="KW-1185">Reference proteome</keyword>
<dbReference type="InterPro" id="IPR027795">
    <property type="entry name" value="CASTOR_ACT_dom"/>
</dbReference>
<dbReference type="InterPro" id="IPR018042">
    <property type="entry name" value="Aspartate_kinase_CS"/>
</dbReference>
<evidence type="ECO:0000256" key="10">
    <source>
        <dbReference type="ARBA" id="ARBA00022840"/>
    </source>
</evidence>
<comment type="caution">
    <text evidence="18">The sequence shown here is derived from an EMBL/GenBank/DDBJ whole genome shotgun (WGS) entry which is preliminary data.</text>
</comment>
<evidence type="ECO:0000256" key="14">
    <source>
        <dbReference type="RuleBase" id="RU003448"/>
    </source>
</evidence>
<comment type="pathway">
    <text evidence="2 15">Amino-acid biosynthesis; L-lysine biosynthesis via DAP pathway; (S)-tetrahydrodipicolinate from L-aspartate: step 1/4.</text>
</comment>
<dbReference type="PROSITE" id="PS00324">
    <property type="entry name" value="ASPARTOKINASE"/>
    <property type="match status" value="1"/>
</dbReference>
<reference evidence="19" key="1">
    <citation type="journal article" date="2019" name="Int. J. Syst. Evol. Microbiol.">
        <title>The Global Catalogue of Microorganisms (GCM) 10K type strain sequencing project: providing services to taxonomists for standard genome sequencing and annotation.</title>
        <authorList>
            <consortium name="The Broad Institute Genomics Platform"/>
            <consortium name="The Broad Institute Genome Sequencing Center for Infectious Disease"/>
            <person name="Wu L."/>
            <person name="Ma J."/>
        </authorList>
    </citation>
    <scope>NUCLEOTIDE SEQUENCE [LARGE SCALE GENOMIC DNA]</scope>
    <source>
        <strain evidence="19">R28</strain>
    </source>
</reference>
<proteinExistence type="inferred from homology"/>
<protein>
    <recommendedName>
        <fullName evidence="14">Aspartokinase</fullName>
        <ecNumber evidence="14">2.7.2.4</ecNumber>
    </recommendedName>
</protein>
<evidence type="ECO:0000256" key="1">
    <source>
        <dbReference type="ARBA" id="ARBA00003121"/>
    </source>
</evidence>
<feature type="domain" description="CASTOR ACT" evidence="17">
    <location>
        <begin position="335"/>
        <end position="398"/>
    </location>
</feature>
<sequence>MQILVQKFGGTSVQNEKSRCHVLKHIKIALSNNLKLVVVVSALGRSPDPYATDTLLKLVNFPANYNSKRELDLLMSCGETIASVVLSNELQKNHIDAIALTGSQAGFVTNMDYNRAKIKSVNPKRIQNELRTRDVVVVAGFQGQTETGEITTIGRGGSDTSAVALGAALDAERVEIFTDVNGIMTADPRVVKSAQPLDVVTYTEICNLAYQGAKVIHPRAVEIAMQAKIPIRVRSTYAQDGGTLVTGSRTKQFDQEISDRPVTGIAHMSSITQLKVHTKEEAYRYQSEVFKSMADAGISVDFINISPTGVIYTVPNMLANRAVEVLEMLGFHPEVTANCAKVSVVGAGMTGIPGIASQIVKALTNEGVQILQSADSHTTIWVLIHEKDLITAVNALHDVFKLSKINMKVQDFIIER</sequence>
<keyword evidence="8" id="KW-0547">Nucleotide-binding</keyword>
<dbReference type="Pfam" id="PF00696">
    <property type="entry name" value="AA_kinase"/>
    <property type="match status" value="1"/>
</dbReference>
<comment type="similarity">
    <text evidence="5 14">Belongs to the aspartokinase family.</text>
</comment>